<organism evidence="2 3">
    <name type="scientific">Zizania palustris</name>
    <name type="common">Northern wild rice</name>
    <dbReference type="NCBI Taxonomy" id="103762"/>
    <lineage>
        <taxon>Eukaryota</taxon>
        <taxon>Viridiplantae</taxon>
        <taxon>Streptophyta</taxon>
        <taxon>Embryophyta</taxon>
        <taxon>Tracheophyta</taxon>
        <taxon>Spermatophyta</taxon>
        <taxon>Magnoliopsida</taxon>
        <taxon>Liliopsida</taxon>
        <taxon>Poales</taxon>
        <taxon>Poaceae</taxon>
        <taxon>BOP clade</taxon>
        <taxon>Oryzoideae</taxon>
        <taxon>Oryzeae</taxon>
        <taxon>Zizaniinae</taxon>
        <taxon>Zizania</taxon>
    </lineage>
</organism>
<comment type="caution">
    <text evidence="2">The sequence shown here is derived from an EMBL/GenBank/DDBJ whole genome shotgun (WGS) entry which is preliminary data.</text>
</comment>
<accession>A0A8J5V1W1</accession>
<feature type="region of interest" description="Disordered" evidence="1">
    <location>
        <begin position="52"/>
        <end position="77"/>
    </location>
</feature>
<reference evidence="2" key="1">
    <citation type="journal article" date="2021" name="bioRxiv">
        <title>Whole Genome Assembly and Annotation of Northern Wild Rice, Zizania palustris L., Supports a Whole Genome Duplication in the Zizania Genus.</title>
        <authorList>
            <person name="Haas M."/>
            <person name="Kono T."/>
            <person name="Macchietto M."/>
            <person name="Millas R."/>
            <person name="McGilp L."/>
            <person name="Shao M."/>
            <person name="Duquette J."/>
            <person name="Hirsch C.N."/>
            <person name="Kimball J."/>
        </authorList>
    </citation>
    <scope>NUCLEOTIDE SEQUENCE</scope>
    <source>
        <tissue evidence="2">Fresh leaf tissue</tissue>
    </source>
</reference>
<reference evidence="2" key="2">
    <citation type="submission" date="2021-02" db="EMBL/GenBank/DDBJ databases">
        <authorList>
            <person name="Kimball J.A."/>
            <person name="Haas M.W."/>
            <person name="Macchietto M."/>
            <person name="Kono T."/>
            <person name="Duquette J."/>
            <person name="Shao M."/>
        </authorList>
    </citation>
    <scope>NUCLEOTIDE SEQUENCE</scope>
    <source>
        <tissue evidence="2">Fresh leaf tissue</tissue>
    </source>
</reference>
<dbReference type="Proteomes" id="UP000729402">
    <property type="component" value="Unassembled WGS sequence"/>
</dbReference>
<keyword evidence="3" id="KW-1185">Reference proteome</keyword>
<evidence type="ECO:0000256" key="1">
    <source>
        <dbReference type="SAM" id="MobiDB-lite"/>
    </source>
</evidence>
<dbReference type="AlphaFoldDB" id="A0A8J5V1W1"/>
<gene>
    <name evidence="2" type="ORF">GUJ93_ZPchr0008g13594</name>
</gene>
<sequence>MKASSDRAPGDSGGWGFRRLVSRGSGRQGLVMSNEAAANALRGELQLALDTQAHFGKKEEEEEAGTSMSTERLGAQR</sequence>
<evidence type="ECO:0000313" key="2">
    <source>
        <dbReference type="EMBL" id="KAG8047385.1"/>
    </source>
</evidence>
<proteinExistence type="predicted"/>
<name>A0A8J5V1W1_ZIZPA</name>
<dbReference type="EMBL" id="JAAALK010000290">
    <property type="protein sequence ID" value="KAG8047385.1"/>
    <property type="molecule type" value="Genomic_DNA"/>
</dbReference>
<evidence type="ECO:0000313" key="3">
    <source>
        <dbReference type="Proteomes" id="UP000729402"/>
    </source>
</evidence>
<protein>
    <submittedName>
        <fullName evidence="2">Uncharacterized protein</fullName>
    </submittedName>
</protein>